<dbReference type="AlphaFoldDB" id="A0A2I1FSF2"/>
<dbReference type="Gene3D" id="3.40.50.300">
    <property type="entry name" value="P-loop containing nucleotide triphosphate hydrolases"/>
    <property type="match status" value="1"/>
</dbReference>
<dbReference type="CDD" id="cd00071">
    <property type="entry name" value="GMPK"/>
    <property type="match status" value="1"/>
</dbReference>
<keyword evidence="4" id="KW-0808">Transferase</keyword>
<dbReference type="PROSITE" id="PS00856">
    <property type="entry name" value="GUANYLATE_KINASE_1"/>
    <property type="match status" value="1"/>
</dbReference>
<dbReference type="PANTHER" id="PTHR23117">
    <property type="entry name" value="GUANYLATE KINASE-RELATED"/>
    <property type="match status" value="1"/>
</dbReference>
<dbReference type="InterPro" id="IPR008145">
    <property type="entry name" value="GK/Ca_channel_bsu"/>
</dbReference>
<comment type="caution">
    <text evidence="10">The sequence shown here is derived from an EMBL/GenBank/DDBJ whole genome shotgun (WGS) entry which is preliminary data.</text>
</comment>
<comment type="similarity">
    <text evidence="1">Belongs to the guanylate kinase family.</text>
</comment>
<dbReference type="SMART" id="SM00072">
    <property type="entry name" value="GuKc"/>
    <property type="match status" value="1"/>
</dbReference>
<dbReference type="Pfam" id="PF00625">
    <property type="entry name" value="Guanylate_kin"/>
    <property type="match status" value="1"/>
</dbReference>
<evidence type="ECO:0000256" key="2">
    <source>
        <dbReference type="ARBA" id="ARBA00012961"/>
    </source>
</evidence>
<keyword evidence="7" id="KW-0067">ATP-binding</keyword>
<dbReference type="VEuPathDB" id="FungiDB:RhiirA1_375246"/>
<dbReference type="InterPro" id="IPR027417">
    <property type="entry name" value="P-loop_NTPase"/>
</dbReference>
<gene>
    <name evidence="10" type="ORF">RhiirA4_450144</name>
</gene>
<evidence type="ECO:0000256" key="1">
    <source>
        <dbReference type="ARBA" id="ARBA00005790"/>
    </source>
</evidence>
<dbReference type="EMBL" id="LLXI01000001">
    <property type="protein sequence ID" value="PKY37294.1"/>
    <property type="molecule type" value="Genomic_DNA"/>
</dbReference>
<proteinExistence type="inferred from homology"/>
<dbReference type="NCBIfam" id="TIGR03263">
    <property type="entry name" value="guanyl_kin"/>
    <property type="match status" value="1"/>
</dbReference>
<keyword evidence="6 10" id="KW-0418">Kinase</keyword>
<dbReference type="FunFam" id="3.40.50.300:FF:000776">
    <property type="entry name" value="Guanylate kinase 2"/>
    <property type="match status" value="1"/>
</dbReference>
<accession>A0A2I1FSF2</accession>
<evidence type="ECO:0000256" key="5">
    <source>
        <dbReference type="ARBA" id="ARBA00022741"/>
    </source>
</evidence>
<dbReference type="InterPro" id="IPR017665">
    <property type="entry name" value="Guanylate_kinase"/>
</dbReference>
<evidence type="ECO:0000313" key="11">
    <source>
        <dbReference type="Proteomes" id="UP000234323"/>
    </source>
</evidence>
<evidence type="ECO:0000256" key="7">
    <source>
        <dbReference type="ARBA" id="ARBA00022840"/>
    </source>
</evidence>
<dbReference type="InterPro" id="IPR008144">
    <property type="entry name" value="Guanylate_kin-like_dom"/>
</dbReference>
<dbReference type="Proteomes" id="UP000234323">
    <property type="component" value="Unassembled WGS sequence"/>
</dbReference>
<organism evidence="10 11">
    <name type="scientific">Rhizophagus irregularis</name>
    <dbReference type="NCBI Taxonomy" id="588596"/>
    <lineage>
        <taxon>Eukaryota</taxon>
        <taxon>Fungi</taxon>
        <taxon>Fungi incertae sedis</taxon>
        <taxon>Mucoromycota</taxon>
        <taxon>Glomeromycotina</taxon>
        <taxon>Glomeromycetes</taxon>
        <taxon>Glomerales</taxon>
        <taxon>Glomeraceae</taxon>
        <taxon>Rhizophagus</taxon>
    </lineage>
</organism>
<dbReference type="GO" id="GO:0005829">
    <property type="term" value="C:cytosol"/>
    <property type="evidence" value="ECO:0007669"/>
    <property type="project" value="TreeGrafter"/>
</dbReference>
<protein>
    <recommendedName>
        <fullName evidence="3">Guanylate kinase</fullName>
        <ecNumber evidence="2">2.7.4.8</ecNumber>
    </recommendedName>
    <alternativeName>
        <fullName evidence="8">GMP kinase</fullName>
    </alternativeName>
</protein>
<evidence type="ECO:0000259" key="9">
    <source>
        <dbReference type="PROSITE" id="PS50052"/>
    </source>
</evidence>
<dbReference type="PANTHER" id="PTHR23117:SF13">
    <property type="entry name" value="GUANYLATE KINASE"/>
    <property type="match status" value="1"/>
</dbReference>
<dbReference type="OrthoDB" id="6334211at2759"/>
<evidence type="ECO:0000256" key="3">
    <source>
        <dbReference type="ARBA" id="ARBA00016296"/>
    </source>
</evidence>
<feature type="domain" description="Guanylate kinase-like" evidence="9">
    <location>
        <begin position="57"/>
        <end position="239"/>
    </location>
</feature>
<evidence type="ECO:0000256" key="6">
    <source>
        <dbReference type="ARBA" id="ARBA00022777"/>
    </source>
</evidence>
<sequence>MQSFEAIWVTVTKYDLHVTCATMILHFLKQKPTLKLFKSAFSFISTMTDIEQITETIRPVVVSGPSGSGKSTLLKRLFQDYPDKFGFSVSHTTRSPRPGEENGVQYHFTSREEFVDLIKQDKFIEYAEFSGNLYGTSIDAVKSVLSQGKFCILDIELNGVKAVKKTDLNARFVFIKPPSLEALKERLIGRKTETEESIQARLNAAKEELAYADQEGSHDIIIVNDNLDTAYEKFKNFIVESKS</sequence>
<dbReference type="GO" id="GO:0004385">
    <property type="term" value="F:GMP kinase activity"/>
    <property type="evidence" value="ECO:0007669"/>
    <property type="project" value="UniProtKB-EC"/>
</dbReference>
<name>A0A2I1FSF2_9GLOM</name>
<dbReference type="VEuPathDB" id="FungiDB:RhiirFUN_019079"/>
<dbReference type="EC" id="2.7.4.8" evidence="2"/>
<dbReference type="SUPFAM" id="SSF52540">
    <property type="entry name" value="P-loop containing nucleoside triphosphate hydrolases"/>
    <property type="match status" value="1"/>
</dbReference>
<evidence type="ECO:0000256" key="8">
    <source>
        <dbReference type="ARBA" id="ARBA00030128"/>
    </source>
</evidence>
<evidence type="ECO:0000313" key="10">
    <source>
        <dbReference type="EMBL" id="PKY37294.1"/>
    </source>
</evidence>
<dbReference type="InterPro" id="IPR020590">
    <property type="entry name" value="Guanylate_kinase_CS"/>
</dbReference>
<keyword evidence="11" id="KW-1185">Reference proteome</keyword>
<keyword evidence="5" id="KW-0547">Nucleotide-binding</keyword>
<dbReference type="GO" id="GO:0005524">
    <property type="term" value="F:ATP binding"/>
    <property type="evidence" value="ECO:0007669"/>
    <property type="project" value="UniProtKB-KW"/>
</dbReference>
<dbReference type="PROSITE" id="PS50052">
    <property type="entry name" value="GUANYLATE_KINASE_2"/>
    <property type="match status" value="1"/>
</dbReference>
<dbReference type="VEuPathDB" id="FungiDB:FUN_020113"/>
<reference evidence="10 11" key="1">
    <citation type="submission" date="2015-10" db="EMBL/GenBank/DDBJ databases">
        <title>Genome analyses suggest a sexual origin of heterokaryosis in a supposedly ancient asexual fungus.</title>
        <authorList>
            <person name="Ropars J."/>
            <person name="Sedzielewska K."/>
            <person name="Noel J."/>
            <person name="Charron P."/>
            <person name="Farinelli L."/>
            <person name="Marton T."/>
            <person name="Kruger M."/>
            <person name="Pelin A."/>
            <person name="Brachmann A."/>
            <person name="Corradi N."/>
        </authorList>
    </citation>
    <scope>NUCLEOTIDE SEQUENCE [LARGE SCALE GENOMIC DNA]</scope>
    <source>
        <strain evidence="10 11">A4</strain>
    </source>
</reference>
<evidence type="ECO:0000256" key="4">
    <source>
        <dbReference type="ARBA" id="ARBA00022679"/>
    </source>
</evidence>
<dbReference type="HAMAP" id="MF_00328">
    <property type="entry name" value="Guanylate_kinase"/>
    <property type="match status" value="1"/>
</dbReference>